<accession>A0A182MJQ7</accession>
<reference evidence="2" key="2">
    <citation type="submission" date="2020-05" db="UniProtKB">
        <authorList>
            <consortium name="EnsemblMetazoa"/>
        </authorList>
    </citation>
    <scope>IDENTIFICATION</scope>
    <source>
        <strain evidence="2">A-37</strain>
    </source>
</reference>
<dbReference type="GO" id="GO:0070971">
    <property type="term" value="C:endoplasmic reticulum exit site"/>
    <property type="evidence" value="ECO:0007669"/>
    <property type="project" value="TreeGrafter"/>
</dbReference>
<evidence type="ECO:0000313" key="3">
    <source>
        <dbReference type="Proteomes" id="UP000075883"/>
    </source>
</evidence>
<evidence type="ECO:0000313" key="2">
    <source>
        <dbReference type="EnsemblMetazoa" id="ACUA019956-PA"/>
    </source>
</evidence>
<organism evidence="2 3">
    <name type="scientific">Anopheles culicifacies</name>
    <dbReference type="NCBI Taxonomy" id="139723"/>
    <lineage>
        <taxon>Eukaryota</taxon>
        <taxon>Metazoa</taxon>
        <taxon>Ecdysozoa</taxon>
        <taxon>Arthropoda</taxon>
        <taxon>Hexapoda</taxon>
        <taxon>Insecta</taxon>
        <taxon>Pterygota</taxon>
        <taxon>Neoptera</taxon>
        <taxon>Endopterygota</taxon>
        <taxon>Diptera</taxon>
        <taxon>Nematocera</taxon>
        <taxon>Culicoidea</taxon>
        <taxon>Culicidae</taxon>
        <taxon>Anophelinae</taxon>
        <taxon>Anopheles</taxon>
        <taxon>culicifacies species complex</taxon>
    </lineage>
</organism>
<sequence>MPNSVSKRPGFGDDTDDERTGGRGGTAQQSAPPGGKAQQSANVAAQTKKAPAAKDGKPAAGTAGGGSNAQGSGWFGGIWNKFSLKPKNQMILPDDKNPKIVWDEVTKRWVNTDENETEAEAYKPPPKMSDLVPGAPAVPSVPTQMGGPLQDNGPAYQQPSNPMGGNDGTQNRSSQPMGNVAGVMQPNVPTVNAAAAGGGAPVGEPTKVPTLQSNMYKMQRNRTLKRSYVDVFNPSGAAPSKPTEPVLAPTVPTMPNNTTGSFFVPGAAPNTVGAGEQPESVAEGMPQFYNPNQFAGGPGGYQQ</sequence>
<feature type="region of interest" description="Disordered" evidence="1">
    <location>
        <begin position="1"/>
        <end position="80"/>
    </location>
</feature>
<protein>
    <submittedName>
        <fullName evidence="2">Uncharacterized protein</fullName>
    </submittedName>
</protein>
<feature type="region of interest" description="Disordered" evidence="1">
    <location>
        <begin position="257"/>
        <end position="303"/>
    </location>
</feature>
<reference evidence="3" key="1">
    <citation type="submission" date="2013-09" db="EMBL/GenBank/DDBJ databases">
        <title>The Genome Sequence of Anopheles culicifacies species A.</title>
        <authorList>
            <consortium name="The Broad Institute Genomics Platform"/>
            <person name="Neafsey D.E."/>
            <person name="Besansky N."/>
            <person name="Howell P."/>
            <person name="Walton C."/>
            <person name="Young S.K."/>
            <person name="Zeng Q."/>
            <person name="Gargeya S."/>
            <person name="Fitzgerald M."/>
            <person name="Haas B."/>
            <person name="Abouelleil A."/>
            <person name="Allen A.W."/>
            <person name="Alvarado L."/>
            <person name="Arachchi H.M."/>
            <person name="Berlin A.M."/>
            <person name="Chapman S.B."/>
            <person name="Gainer-Dewar J."/>
            <person name="Goldberg J."/>
            <person name="Griggs A."/>
            <person name="Gujja S."/>
            <person name="Hansen M."/>
            <person name="Howarth C."/>
            <person name="Imamovic A."/>
            <person name="Ireland A."/>
            <person name="Larimer J."/>
            <person name="McCowan C."/>
            <person name="Murphy C."/>
            <person name="Pearson M."/>
            <person name="Poon T.W."/>
            <person name="Priest M."/>
            <person name="Roberts A."/>
            <person name="Saif S."/>
            <person name="Shea T."/>
            <person name="Sisk P."/>
            <person name="Sykes S."/>
            <person name="Wortman J."/>
            <person name="Nusbaum C."/>
            <person name="Birren B."/>
        </authorList>
    </citation>
    <scope>NUCLEOTIDE SEQUENCE [LARGE SCALE GENOMIC DNA]</scope>
    <source>
        <strain evidence="3">A-37</strain>
    </source>
</reference>
<feature type="region of interest" description="Disordered" evidence="1">
    <location>
        <begin position="112"/>
        <end position="173"/>
    </location>
</feature>
<name>A0A182MJQ7_9DIPT</name>
<dbReference type="AlphaFoldDB" id="A0A182MJQ7"/>
<proteinExistence type="predicted"/>
<dbReference type="PANTHER" id="PTHR13402:SF6">
    <property type="entry name" value="SECRETORY 16, ISOFORM I"/>
    <property type="match status" value="1"/>
</dbReference>
<dbReference type="VEuPathDB" id="VectorBase:ACUA019956"/>
<keyword evidence="3" id="KW-1185">Reference proteome</keyword>
<dbReference type="STRING" id="139723.A0A182MJQ7"/>
<dbReference type="PANTHER" id="PTHR13402">
    <property type="entry name" value="RGPR-RELATED"/>
    <property type="match status" value="1"/>
</dbReference>
<dbReference type="Proteomes" id="UP000075883">
    <property type="component" value="Unassembled WGS sequence"/>
</dbReference>
<dbReference type="EMBL" id="AXCM01008841">
    <property type="status" value="NOT_ANNOTATED_CDS"/>
    <property type="molecule type" value="Genomic_DNA"/>
</dbReference>
<dbReference type="GO" id="GO:0007030">
    <property type="term" value="P:Golgi organization"/>
    <property type="evidence" value="ECO:0007669"/>
    <property type="project" value="TreeGrafter"/>
</dbReference>
<feature type="compositionally biased region" description="Gly residues" evidence="1">
    <location>
        <begin position="62"/>
        <end position="76"/>
    </location>
</feature>
<feature type="compositionally biased region" description="Polar residues" evidence="1">
    <location>
        <begin position="155"/>
        <end position="173"/>
    </location>
</feature>
<dbReference type="EnsemblMetazoa" id="ACUA019956-RA">
    <property type="protein sequence ID" value="ACUA019956-PA"/>
    <property type="gene ID" value="ACUA019956"/>
</dbReference>
<dbReference type="GO" id="GO:0012507">
    <property type="term" value="C:ER to Golgi transport vesicle membrane"/>
    <property type="evidence" value="ECO:0007669"/>
    <property type="project" value="TreeGrafter"/>
</dbReference>
<evidence type="ECO:0000256" key="1">
    <source>
        <dbReference type="SAM" id="MobiDB-lite"/>
    </source>
</evidence>
<dbReference type="GO" id="GO:0070973">
    <property type="term" value="P:protein localization to endoplasmic reticulum exit site"/>
    <property type="evidence" value="ECO:0007669"/>
    <property type="project" value="TreeGrafter"/>
</dbReference>
<feature type="compositionally biased region" description="Polar residues" evidence="1">
    <location>
        <begin position="27"/>
        <end position="45"/>
    </location>
</feature>